<comment type="similarity">
    <text evidence="2">Belongs to the ATP-dependent AMP-binding enzyme family.</text>
</comment>
<dbReference type="PANTHER" id="PTHR45527">
    <property type="entry name" value="NONRIBOSOMAL PEPTIDE SYNTHETASE"/>
    <property type="match status" value="1"/>
</dbReference>
<evidence type="ECO:0000256" key="4">
    <source>
        <dbReference type="ARBA" id="ARBA00022553"/>
    </source>
</evidence>
<accession>A0A562U5N5</accession>
<dbReference type="GO" id="GO:0044550">
    <property type="term" value="P:secondary metabolite biosynthetic process"/>
    <property type="evidence" value="ECO:0007669"/>
    <property type="project" value="UniProtKB-ARBA"/>
</dbReference>
<dbReference type="Gene3D" id="3.40.50.980">
    <property type="match status" value="2"/>
</dbReference>
<dbReference type="InterPro" id="IPR029058">
    <property type="entry name" value="AB_hydrolase_fold"/>
</dbReference>
<dbReference type="FunFam" id="3.40.50.12780:FF:000012">
    <property type="entry name" value="Non-ribosomal peptide synthetase"/>
    <property type="match status" value="1"/>
</dbReference>
<dbReference type="InterPro" id="IPR020806">
    <property type="entry name" value="PKS_PP-bd"/>
</dbReference>
<dbReference type="Gene3D" id="3.30.300.30">
    <property type="match status" value="1"/>
</dbReference>
<keyword evidence="4" id="KW-0597">Phosphoprotein</keyword>
<dbReference type="FunFam" id="3.30.300.30:FF:000010">
    <property type="entry name" value="Enterobactin synthetase component F"/>
    <property type="match status" value="1"/>
</dbReference>
<dbReference type="InterPro" id="IPR020845">
    <property type="entry name" value="AMP-binding_CS"/>
</dbReference>
<evidence type="ECO:0000313" key="7">
    <source>
        <dbReference type="Proteomes" id="UP000317010"/>
    </source>
</evidence>
<dbReference type="OrthoDB" id="4317020at2"/>
<dbReference type="Pfam" id="PF13193">
    <property type="entry name" value="AMP-binding_C"/>
    <property type="match status" value="1"/>
</dbReference>
<dbReference type="InterPro" id="IPR036736">
    <property type="entry name" value="ACP-like_sf"/>
</dbReference>
<dbReference type="RefSeq" id="WP_144911931.1">
    <property type="nucleotide sequence ID" value="NZ_VLLI01000005.1"/>
</dbReference>
<dbReference type="CDD" id="cd05930">
    <property type="entry name" value="A_NRPS"/>
    <property type="match status" value="1"/>
</dbReference>
<dbReference type="FunFam" id="1.10.1200.10:FF:000005">
    <property type="entry name" value="Nonribosomal peptide synthetase 1"/>
    <property type="match status" value="1"/>
</dbReference>
<reference evidence="6 7" key="1">
    <citation type="submission" date="2019-07" db="EMBL/GenBank/DDBJ databases">
        <title>Genomic Encyclopedia of Archaeal and Bacterial Type Strains, Phase II (KMG-II): from individual species to whole genera.</title>
        <authorList>
            <person name="Goeker M."/>
        </authorList>
    </citation>
    <scope>NUCLEOTIDE SEQUENCE [LARGE SCALE GENOMIC DNA]</scope>
    <source>
        <strain evidence="6 7">ATCC BAA-1854</strain>
    </source>
</reference>
<dbReference type="Gene3D" id="3.40.50.1820">
    <property type="entry name" value="alpha/beta hydrolase"/>
    <property type="match status" value="1"/>
</dbReference>
<dbReference type="InterPro" id="IPR010071">
    <property type="entry name" value="AA_adenyl_dom"/>
</dbReference>
<dbReference type="SUPFAM" id="SSF56801">
    <property type="entry name" value="Acetyl-CoA synthetase-like"/>
    <property type="match status" value="1"/>
</dbReference>
<evidence type="ECO:0000313" key="6">
    <source>
        <dbReference type="EMBL" id="TWJ00637.1"/>
    </source>
</evidence>
<dbReference type="GO" id="GO:0031177">
    <property type="term" value="F:phosphopantetheine binding"/>
    <property type="evidence" value="ECO:0007669"/>
    <property type="project" value="InterPro"/>
</dbReference>
<dbReference type="InterPro" id="IPR000873">
    <property type="entry name" value="AMP-dep_synth/lig_dom"/>
</dbReference>
<comment type="caution">
    <text evidence="6">The sequence shown here is derived from an EMBL/GenBank/DDBJ whole genome shotgun (WGS) entry which is preliminary data.</text>
</comment>
<dbReference type="AlphaFoldDB" id="A0A562U5N5"/>
<dbReference type="EMBL" id="VLLI01000005">
    <property type="protein sequence ID" value="TWJ00637.1"/>
    <property type="molecule type" value="Genomic_DNA"/>
</dbReference>
<feature type="domain" description="Carrier" evidence="5">
    <location>
        <begin position="531"/>
        <end position="606"/>
    </location>
</feature>
<organism evidence="6 7">
    <name type="scientific">Mucilaginibacter frigoritolerans</name>
    <dbReference type="NCBI Taxonomy" id="652788"/>
    <lineage>
        <taxon>Bacteria</taxon>
        <taxon>Pseudomonadati</taxon>
        <taxon>Bacteroidota</taxon>
        <taxon>Sphingobacteriia</taxon>
        <taxon>Sphingobacteriales</taxon>
        <taxon>Sphingobacteriaceae</taxon>
        <taxon>Mucilaginibacter</taxon>
    </lineage>
</organism>
<evidence type="ECO:0000256" key="3">
    <source>
        <dbReference type="ARBA" id="ARBA00022450"/>
    </source>
</evidence>
<evidence type="ECO:0000256" key="1">
    <source>
        <dbReference type="ARBA" id="ARBA00001957"/>
    </source>
</evidence>
<dbReference type="NCBIfam" id="TIGR01733">
    <property type="entry name" value="AA-adenyl-dom"/>
    <property type="match status" value="1"/>
</dbReference>
<dbReference type="InterPro" id="IPR001031">
    <property type="entry name" value="Thioesterase"/>
</dbReference>
<protein>
    <submittedName>
        <fullName evidence="6">Amino acid adenylation domain-containing protein</fullName>
    </submittedName>
</protein>
<dbReference type="PANTHER" id="PTHR45527:SF1">
    <property type="entry name" value="FATTY ACID SYNTHASE"/>
    <property type="match status" value="1"/>
</dbReference>
<dbReference type="SUPFAM" id="SSF53474">
    <property type="entry name" value="alpha/beta-Hydrolases"/>
    <property type="match status" value="1"/>
</dbReference>
<dbReference type="GO" id="GO:0005737">
    <property type="term" value="C:cytoplasm"/>
    <property type="evidence" value="ECO:0007669"/>
    <property type="project" value="TreeGrafter"/>
</dbReference>
<dbReference type="InterPro" id="IPR009081">
    <property type="entry name" value="PP-bd_ACP"/>
</dbReference>
<dbReference type="FunFam" id="3.40.50.980:FF:000001">
    <property type="entry name" value="Non-ribosomal peptide synthetase"/>
    <property type="match status" value="1"/>
</dbReference>
<dbReference type="Proteomes" id="UP000317010">
    <property type="component" value="Unassembled WGS sequence"/>
</dbReference>
<evidence type="ECO:0000259" key="5">
    <source>
        <dbReference type="PROSITE" id="PS50075"/>
    </source>
</evidence>
<name>A0A562U5N5_9SPHI</name>
<dbReference type="PROSITE" id="PS50075">
    <property type="entry name" value="CARRIER"/>
    <property type="match status" value="1"/>
</dbReference>
<dbReference type="Pfam" id="PF00975">
    <property type="entry name" value="Thioesterase"/>
    <property type="match status" value="1"/>
</dbReference>
<dbReference type="Pfam" id="PF00550">
    <property type="entry name" value="PP-binding"/>
    <property type="match status" value="1"/>
</dbReference>
<evidence type="ECO:0000256" key="2">
    <source>
        <dbReference type="ARBA" id="ARBA00006432"/>
    </source>
</evidence>
<sequence length="867" mass="97552">MNRNISTYNGNPPDLAKDHLPFKALHHYIDECVKKYPHRTAIKFNDSIWSYQTLCEHSNKLAKLLIDNGIQKGDIVGVAVDRSPEMIVSLLAILKTGAAYLPLDPLYPKDRVEFMLLDSCATMLLTSKKYQKYFLSNATELLIEDAWEKLETYDPGEPGISVNLNCLAYILYTSGSSGTPKGVMVTHQNLLNFLFSMQKTPGINAEDKLLAISTISFDIAGLELYLPLISGAQIVLVSTETAQDGWLLLDVIKKEKITIMQATPYAWQMIIAAGWDYFLPLKIICGGEPLTRHLAELLLSRCNELWNQYGPTETTVYSTQKLIKSADDITIGKPINNTTIYVLDELQNNLSHGETGEIFIGGDGVTKGYINKPYMTAERFINDPFSEKPLAKMYRTGDLGRFTKNGEIQCLGRMDNQVKVRGYRIELEEIEHALMKEKDIKDAIATVRKDSPGGASLAAYMVLNADAKNTGTELRKAELKKMLLKNLPAYMVPDHFVFIPFVPLTPNGKIDRNALPKPNITGEHNNTPYIAPVTELEKQLASAWRDLMGIEQIGIYDNFFELGGHSLVAVQIMARIKKVTGKRLPIAALLKYPTIGELSIHLNDTASNWQALVAIKPNGSKPPLYIIHGEGLNVLYFSSLAINLDKEQPVYGLQARGLEGDAPLEVMEEIAASYVKEILDQNPTGPYLLAGYSFGGYVAVEMRRQLVERGKNVRVIIFDTDAEKSKYKSWSYLLPRKIKRHLPTVIASVKYSLSHPSSAFRNVLERLRVKPKQNEESKEFYRQIKKVRNKLRIALANYSIEPFNDNVYLFKAKICTHYIDDTEFLGWKKYAKKGVEINEVPGDHLSMLLHPNVEDFASVLQRSINEF</sequence>
<dbReference type="PROSITE" id="PS00455">
    <property type="entry name" value="AMP_BINDING"/>
    <property type="match status" value="1"/>
</dbReference>
<dbReference type="InterPro" id="IPR025110">
    <property type="entry name" value="AMP-bd_C"/>
</dbReference>
<dbReference type="GO" id="GO:0043041">
    <property type="term" value="P:amino acid activation for nonribosomal peptide biosynthetic process"/>
    <property type="evidence" value="ECO:0007669"/>
    <property type="project" value="TreeGrafter"/>
</dbReference>
<dbReference type="Gene3D" id="2.30.38.10">
    <property type="entry name" value="Luciferase, Domain 3"/>
    <property type="match status" value="1"/>
</dbReference>
<dbReference type="InterPro" id="IPR045851">
    <property type="entry name" value="AMP-bd_C_sf"/>
</dbReference>
<keyword evidence="7" id="KW-1185">Reference proteome</keyword>
<dbReference type="SMART" id="SM00823">
    <property type="entry name" value="PKS_PP"/>
    <property type="match status" value="1"/>
</dbReference>
<dbReference type="Pfam" id="PF00501">
    <property type="entry name" value="AMP-binding"/>
    <property type="match status" value="1"/>
</dbReference>
<dbReference type="SUPFAM" id="SSF47336">
    <property type="entry name" value="ACP-like"/>
    <property type="match status" value="1"/>
</dbReference>
<dbReference type="Gene3D" id="1.10.1200.10">
    <property type="entry name" value="ACP-like"/>
    <property type="match status" value="1"/>
</dbReference>
<comment type="cofactor">
    <cofactor evidence="1">
        <name>pantetheine 4'-phosphate</name>
        <dbReference type="ChEBI" id="CHEBI:47942"/>
    </cofactor>
</comment>
<proteinExistence type="inferred from homology"/>
<gene>
    <name evidence="6" type="ORF">JN11_01893</name>
</gene>
<keyword evidence="3" id="KW-0596">Phosphopantetheine</keyword>